<name>A0A9N9X738_DIABA</name>
<dbReference type="EMBL" id="OU898276">
    <property type="protein sequence ID" value="CAG9827378.1"/>
    <property type="molecule type" value="Genomic_DNA"/>
</dbReference>
<dbReference type="OrthoDB" id="6750397at2759"/>
<evidence type="ECO:0000313" key="3">
    <source>
        <dbReference type="Proteomes" id="UP001153709"/>
    </source>
</evidence>
<dbReference type="InterPro" id="IPR040676">
    <property type="entry name" value="DUF5641"/>
</dbReference>
<gene>
    <name evidence="2" type="ORF">DIABBA_LOCUS1373</name>
</gene>
<organism evidence="2 3">
    <name type="scientific">Diabrotica balteata</name>
    <name type="common">Banded cucumber beetle</name>
    <dbReference type="NCBI Taxonomy" id="107213"/>
    <lineage>
        <taxon>Eukaryota</taxon>
        <taxon>Metazoa</taxon>
        <taxon>Ecdysozoa</taxon>
        <taxon>Arthropoda</taxon>
        <taxon>Hexapoda</taxon>
        <taxon>Insecta</taxon>
        <taxon>Pterygota</taxon>
        <taxon>Neoptera</taxon>
        <taxon>Endopterygota</taxon>
        <taxon>Coleoptera</taxon>
        <taxon>Polyphaga</taxon>
        <taxon>Cucujiformia</taxon>
        <taxon>Chrysomeloidea</taxon>
        <taxon>Chrysomelidae</taxon>
        <taxon>Galerucinae</taxon>
        <taxon>Diabroticina</taxon>
        <taxon>Diabroticites</taxon>
        <taxon>Diabrotica</taxon>
    </lineage>
</organism>
<evidence type="ECO:0000259" key="1">
    <source>
        <dbReference type="Pfam" id="PF18701"/>
    </source>
</evidence>
<keyword evidence="3" id="KW-1185">Reference proteome</keyword>
<protein>
    <recommendedName>
        <fullName evidence="1">DUF5641 domain-containing protein</fullName>
    </recommendedName>
</protein>
<dbReference type="Pfam" id="PF18701">
    <property type="entry name" value="DUF5641"/>
    <property type="match status" value="1"/>
</dbReference>
<feature type="domain" description="DUF5641" evidence="1">
    <location>
        <begin position="5"/>
        <end position="68"/>
    </location>
</feature>
<dbReference type="Proteomes" id="UP001153709">
    <property type="component" value="Chromosome 1"/>
</dbReference>
<sequence>MLLRQSRIKWNIASDLLKVGDVVVIKDEETSPLLWPLTKVIELLPGKDSLAQTGVSTPNGEYFRLLKKARLPFNQ</sequence>
<evidence type="ECO:0000313" key="2">
    <source>
        <dbReference type="EMBL" id="CAG9827378.1"/>
    </source>
</evidence>
<proteinExistence type="predicted"/>
<reference evidence="2" key="1">
    <citation type="submission" date="2022-01" db="EMBL/GenBank/DDBJ databases">
        <authorList>
            <person name="King R."/>
        </authorList>
    </citation>
    <scope>NUCLEOTIDE SEQUENCE</scope>
</reference>
<accession>A0A9N9X738</accession>
<dbReference type="AlphaFoldDB" id="A0A9N9X738"/>